<comment type="caution">
    <text evidence="2">The sequence shown here is derived from an EMBL/GenBank/DDBJ whole genome shotgun (WGS) entry which is preliminary data.</text>
</comment>
<sequence length="76" mass="7803">MSVAELVLEIVIIVVCAGAGGVVLARPAAVWSLGRRLGLCRGDMGATYKSVSWIVGVVLVAIAVIHLVTTALALTM</sequence>
<protein>
    <submittedName>
        <fullName evidence="2">Uncharacterized protein</fullName>
    </submittedName>
</protein>
<gene>
    <name evidence="2" type="ORF">KIH73_04035</name>
</gene>
<name>A0ABS6W7T1_9BIFI</name>
<dbReference type="Proteomes" id="UP000812844">
    <property type="component" value="Unassembled WGS sequence"/>
</dbReference>
<keyword evidence="3" id="KW-1185">Reference proteome</keyword>
<feature type="transmembrane region" description="Helical" evidence="1">
    <location>
        <begin position="6"/>
        <end position="29"/>
    </location>
</feature>
<feature type="transmembrane region" description="Helical" evidence="1">
    <location>
        <begin position="50"/>
        <end position="74"/>
    </location>
</feature>
<reference evidence="2 3" key="1">
    <citation type="submission" date="2021-05" db="EMBL/GenBank/DDBJ databases">
        <title>Phylogenetic classification of ten novel species belonging to the genus Bifidobacterium comprising B. colchicus sp. nov., B. abeli sp. nov., B. bicoloris sp. nov., B. guerezis sp. nov., B. rosaliae sp. nov., B. santillanensis sp. nov., B. argentati sp. nov., B. amazzoni sp. nov., B. pluviali sp. nov., and B. pinnaculum sp. nov.</title>
        <authorList>
            <person name="Lugli G.A."/>
            <person name="Ruiz Garcia L."/>
            <person name="Margolles A."/>
            <person name="Ventura M."/>
        </authorList>
    </citation>
    <scope>NUCLEOTIDE SEQUENCE [LARGE SCALE GENOMIC DNA]</scope>
    <source>
        <strain evidence="2 3">6T3</strain>
    </source>
</reference>
<keyword evidence="1" id="KW-0472">Membrane</keyword>
<keyword evidence="1" id="KW-1133">Transmembrane helix</keyword>
<dbReference type="RefSeq" id="WP_219080850.1">
    <property type="nucleotide sequence ID" value="NZ_JAHBBD010000006.1"/>
</dbReference>
<dbReference type="EMBL" id="JAHBBD010000006">
    <property type="protein sequence ID" value="MBW3082556.1"/>
    <property type="molecule type" value="Genomic_DNA"/>
</dbReference>
<evidence type="ECO:0000256" key="1">
    <source>
        <dbReference type="SAM" id="Phobius"/>
    </source>
</evidence>
<accession>A0ABS6W7T1</accession>
<organism evidence="2 3">
    <name type="scientific">Bifidobacterium phasiani</name>
    <dbReference type="NCBI Taxonomy" id="2834431"/>
    <lineage>
        <taxon>Bacteria</taxon>
        <taxon>Bacillati</taxon>
        <taxon>Actinomycetota</taxon>
        <taxon>Actinomycetes</taxon>
        <taxon>Bifidobacteriales</taxon>
        <taxon>Bifidobacteriaceae</taxon>
        <taxon>Bifidobacterium</taxon>
    </lineage>
</organism>
<proteinExistence type="predicted"/>
<keyword evidence="1" id="KW-0812">Transmembrane</keyword>
<evidence type="ECO:0000313" key="2">
    <source>
        <dbReference type="EMBL" id="MBW3082556.1"/>
    </source>
</evidence>
<evidence type="ECO:0000313" key="3">
    <source>
        <dbReference type="Proteomes" id="UP000812844"/>
    </source>
</evidence>